<name>A0A0K1P6M5_9MOLU</name>
<dbReference type="PATRIC" id="fig|216946.3.peg.754"/>
<dbReference type="Proteomes" id="UP000067243">
    <property type="component" value="Chromosome"/>
</dbReference>
<accession>A0A0K1P6M5</accession>
<proteinExistence type="predicted"/>
<organism evidence="1 2">
    <name type="scientific">Spiroplasma turonicum</name>
    <dbReference type="NCBI Taxonomy" id="216946"/>
    <lineage>
        <taxon>Bacteria</taxon>
        <taxon>Bacillati</taxon>
        <taxon>Mycoplasmatota</taxon>
        <taxon>Mollicutes</taxon>
        <taxon>Entomoplasmatales</taxon>
        <taxon>Spiroplasmataceae</taxon>
        <taxon>Spiroplasma</taxon>
    </lineage>
</organism>
<sequence length="69" mass="8084">MYVSQLDKFGVYESDKPLGEYHYKGSYEAKHPMVGFANVSELNVNGNKDEKNLLWYMVVMVMIMVNYHM</sequence>
<dbReference type="EMBL" id="CP012328">
    <property type="protein sequence ID" value="AKU79971.1"/>
    <property type="molecule type" value="Genomic_DNA"/>
</dbReference>
<reference evidence="1 2" key="1">
    <citation type="journal article" date="2015" name="Genome Announc.">
        <title>Complete Genome Sequence of Spiroplasma turonicum Strain Tab4cT, a Parasite of a Horse Fly, Haematopota sp. (Diptera: Tabanidae).</title>
        <authorList>
            <person name="Davis R.E."/>
            <person name="Shao J."/>
            <person name="Zhao Y."/>
            <person name="Gasparich G.E."/>
            <person name="Gaynor B.J."/>
            <person name="Donofrio N."/>
        </authorList>
    </citation>
    <scope>NUCLEOTIDE SEQUENCE [LARGE SCALE GENOMIC DNA]</scope>
    <source>
        <strain evidence="1 2">Tab4c</strain>
    </source>
</reference>
<dbReference type="AlphaFoldDB" id="A0A0K1P6M5"/>
<evidence type="ECO:0000313" key="1">
    <source>
        <dbReference type="EMBL" id="AKU79971.1"/>
    </source>
</evidence>
<protein>
    <submittedName>
        <fullName evidence="1">Uncharacterized protein</fullName>
    </submittedName>
</protein>
<evidence type="ECO:0000313" key="2">
    <source>
        <dbReference type="Proteomes" id="UP000067243"/>
    </source>
</evidence>
<keyword evidence="2" id="KW-1185">Reference proteome</keyword>
<gene>
    <name evidence="1" type="ORF">STURON_00725</name>
</gene>
<dbReference type="RefSeq" id="WP_075048551.1">
    <property type="nucleotide sequence ID" value="NZ_CP012328.1"/>
</dbReference>
<dbReference type="KEGG" id="stur:STURON_00725"/>